<keyword evidence="3" id="KW-0719">Serine esterase</keyword>
<feature type="domain" description="Carboxylesterase type B" evidence="6">
    <location>
        <begin position="204"/>
        <end position="454"/>
    </location>
</feature>
<dbReference type="GO" id="GO:0005615">
    <property type="term" value="C:extracellular space"/>
    <property type="evidence" value="ECO:0007669"/>
    <property type="project" value="TreeGrafter"/>
</dbReference>
<feature type="domain" description="Carboxylesterase type B" evidence="6">
    <location>
        <begin position="34"/>
        <end position="197"/>
    </location>
</feature>
<dbReference type="InterPro" id="IPR029058">
    <property type="entry name" value="AB_hydrolase_fold"/>
</dbReference>
<keyword evidence="5" id="KW-0732">Signal</keyword>
<evidence type="ECO:0000256" key="2">
    <source>
        <dbReference type="ARBA" id="ARBA00010515"/>
    </source>
</evidence>
<evidence type="ECO:0000313" key="8">
    <source>
        <dbReference type="Proteomes" id="UP000230750"/>
    </source>
</evidence>
<dbReference type="InterPro" id="IPR002168">
    <property type="entry name" value="Lipase_GDXG_HIS_AS"/>
</dbReference>
<dbReference type="InterPro" id="IPR050654">
    <property type="entry name" value="AChE-related_enzymes"/>
</dbReference>
<sequence>MAFLTLIAILVTASFNLNAAQVDMNLVEVITGSGPITGYSYDYTVDSGSVQLNKTVDTFLGIPYAEPPIGDLRFRKPVPKSPWTDSLNATMDRPMCWQAPVELPGLPPQDEDCLYLNIWSPDVQLEGLPVMVWIHGGAFVFGSGSGPYYEGLPLAAFHDVVVVTLNYRLSVFGFLFANEASPGNYGIFDQNMAMRWTLAQVISINIPFVPLVDGDIIKENPFKLLDQGKFKQCDIMTGATKDDGSLVALLPFLLQIASDDPYANFTEFQSFLGESTYVYDTPQVNKAIEQEYVDWSMVDEPSTNYFETYVKLATDEAFYCPCDEVSRQFTKRGNAVYKYLFNHLPSRSIYSVIPTPDPTAWKWRGIAHAEDIPFVFGCPFRPNWPHNYTEEEELLSLDMMRYYANFAKTGNPNQGTPGTQATWEKFDLPELKLMNLKPNLEMMEGYHADHCHFWNDYVLKLVTFTADLEQVQEEWNMEFDRWRMDDVTQWRTEFDDHQKETDEFCQKV</sequence>
<dbReference type="GO" id="GO:0019695">
    <property type="term" value="P:choline metabolic process"/>
    <property type="evidence" value="ECO:0007669"/>
    <property type="project" value="TreeGrafter"/>
</dbReference>
<dbReference type="PANTHER" id="PTHR43918:SF4">
    <property type="entry name" value="CARBOXYLIC ESTER HYDROLASE"/>
    <property type="match status" value="1"/>
</dbReference>
<protein>
    <submittedName>
        <fullName evidence="7">Putative acetylcholinesterase</fullName>
    </submittedName>
</protein>
<comment type="similarity">
    <text evidence="1">Belongs to the type-B carboxylesterase/lipase family.</text>
</comment>
<dbReference type="EMBL" id="MRZV01000440">
    <property type="protein sequence ID" value="PIK49969.1"/>
    <property type="molecule type" value="Genomic_DNA"/>
</dbReference>
<proteinExistence type="inferred from homology"/>
<dbReference type="PROSITE" id="PS01173">
    <property type="entry name" value="LIPASE_GDXG_HIS"/>
    <property type="match status" value="1"/>
</dbReference>
<dbReference type="PROSITE" id="PS00941">
    <property type="entry name" value="CARBOXYLESTERASE_B_2"/>
    <property type="match status" value="1"/>
</dbReference>
<dbReference type="Gene3D" id="3.40.50.1820">
    <property type="entry name" value="alpha/beta hydrolase"/>
    <property type="match status" value="2"/>
</dbReference>
<evidence type="ECO:0000259" key="6">
    <source>
        <dbReference type="Pfam" id="PF00135"/>
    </source>
</evidence>
<dbReference type="GO" id="GO:0006581">
    <property type="term" value="P:acetylcholine catabolic process"/>
    <property type="evidence" value="ECO:0007669"/>
    <property type="project" value="TreeGrafter"/>
</dbReference>
<feature type="chain" id="PRO_5013641112" evidence="5">
    <location>
        <begin position="20"/>
        <end position="508"/>
    </location>
</feature>
<dbReference type="Proteomes" id="UP000230750">
    <property type="component" value="Unassembled WGS sequence"/>
</dbReference>
<dbReference type="GO" id="GO:0003990">
    <property type="term" value="F:acetylcholinesterase activity"/>
    <property type="evidence" value="ECO:0007669"/>
    <property type="project" value="TreeGrafter"/>
</dbReference>
<dbReference type="Pfam" id="PF00135">
    <property type="entry name" value="COesterase"/>
    <property type="match status" value="2"/>
</dbReference>
<reference evidence="7 8" key="1">
    <citation type="journal article" date="2017" name="PLoS Biol.">
        <title>The sea cucumber genome provides insights into morphological evolution and visceral regeneration.</title>
        <authorList>
            <person name="Zhang X."/>
            <person name="Sun L."/>
            <person name="Yuan J."/>
            <person name="Sun Y."/>
            <person name="Gao Y."/>
            <person name="Zhang L."/>
            <person name="Li S."/>
            <person name="Dai H."/>
            <person name="Hamel J.F."/>
            <person name="Liu C."/>
            <person name="Yu Y."/>
            <person name="Liu S."/>
            <person name="Lin W."/>
            <person name="Guo K."/>
            <person name="Jin S."/>
            <person name="Xu P."/>
            <person name="Storey K.B."/>
            <person name="Huan P."/>
            <person name="Zhang T."/>
            <person name="Zhou Y."/>
            <person name="Zhang J."/>
            <person name="Lin C."/>
            <person name="Li X."/>
            <person name="Xing L."/>
            <person name="Huo D."/>
            <person name="Sun M."/>
            <person name="Wang L."/>
            <person name="Mercier A."/>
            <person name="Li F."/>
            <person name="Yang H."/>
            <person name="Xiang J."/>
        </authorList>
    </citation>
    <scope>NUCLEOTIDE SEQUENCE [LARGE SCALE GENOMIC DNA]</scope>
    <source>
        <strain evidence="7">Shaxun</strain>
        <tissue evidence="7">Muscle</tissue>
    </source>
</reference>
<dbReference type="AlphaFoldDB" id="A0A2G8KPN4"/>
<evidence type="ECO:0000256" key="4">
    <source>
        <dbReference type="ARBA" id="ARBA00022801"/>
    </source>
</evidence>
<feature type="signal peptide" evidence="5">
    <location>
        <begin position="1"/>
        <end position="19"/>
    </location>
</feature>
<dbReference type="SUPFAM" id="SSF53474">
    <property type="entry name" value="alpha/beta-Hydrolases"/>
    <property type="match status" value="1"/>
</dbReference>
<evidence type="ECO:0000313" key="7">
    <source>
        <dbReference type="EMBL" id="PIK49969.1"/>
    </source>
</evidence>
<keyword evidence="4" id="KW-0378">Hydrolase</keyword>
<comment type="caution">
    <text evidence="7">The sequence shown here is derived from an EMBL/GenBank/DDBJ whole genome shotgun (WGS) entry which is preliminary data.</text>
</comment>
<keyword evidence="8" id="KW-1185">Reference proteome</keyword>
<organism evidence="7 8">
    <name type="scientific">Stichopus japonicus</name>
    <name type="common">Sea cucumber</name>
    <dbReference type="NCBI Taxonomy" id="307972"/>
    <lineage>
        <taxon>Eukaryota</taxon>
        <taxon>Metazoa</taxon>
        <taxon>Echinodermata</taxon>
        <taxon>Eleutherozoa</taxon>
        <taxon>Echinozoa</taxon>
        <taxon>Holothuroidea</taxon>
        <taxon>Aspidochirotacea</taxon>
        <taxon>Aspidochirotida</taxon>
        <taxon>Stichopodidae</taxon>
        <taxon>Apostichopus</taxon>
    </lineage>
</organism>
<dbReference type="GO" id="GO:0005886">
    <property type="term" value="C:plasma membrane"/>
    <property type="evidence" value="ECO:0007669"/>
    <property type="project" value="TreeGrafter"/>
</dbReference>
<evidence type="ECO:0000256" key="3">
    <source>
        <dbReference type="ARBA" id="ARBA00022487"/>
    </source>
</evidence>
<dbReference type="STRING" id="307972.A0A2G8KPN4"/>
<evidence type="ECO:0000256" key="1">
    <source>
        <dbReference type="ARBA" id="ARBA00005964"/>
    </source>
</evidence>
<gene>
    <name evidence="7" type="ORF">BSL78_13176</name>
</gene>
<evidence type="ECO:0000256" key="5">
    <source>
        <dbReference type="SAM" id="SignalP"/>
    </source>
</evidence>
<name>A0A2G8KPN4_STIJA</name>
<comment type="similarity">
    <text evidence="2">Belongs to the 'GDXG' lipolytic enzyme family.</text>
</comment>
<dbReference type="InterPro" id="IPR019819">
    <property type="entry name" value="Carboxylesterase_B_CS"/>
</dbReference>
<dbReference type="PANTHER" id="PTHR43918">
    <property type="entry name" value="ACETYLCHOLINESTERASE"/>
    <property type="match status" value="1"/>
</dbReference>
<dbReference type="InterPro" id="IPR002018">
    <property type="entry name" value="CarbesteraseB"/>
</dbReference>
<accession>A0A2G8KPN4</accession>
<dbReference type="OrthoDB" id="3200163at2759"/>